<dbReference type="InterPro" id="IPR007899">
    <property type="entry name" value="CHAD_dom"/>
</dbReference>
<dbReference type="InterPro" id="IPR038186">
    <property type="entry name" value="CHAD_dom_sf"/>
</dbReference>
<dbReference type="PANTHER" id="PTHR39339:SF1">
    <property type="entry name" value="CHAD DOMAIN-CONTAINING PROTEIN"/>
    <property type="match status" value="1"/>
</dbReference>
<feature type="domain" description="CYTH" evidence="1">
    <location>
        <begin position="6"/>
        <end position="199"/>
    </location>
</feature>
<dbReference type="PANTHER" id="PTHR39339">
    <property type="entry name" value="SLR1444 PROTEIN"/>
    <property type="match status" value="1"/>
</dbReference>
<dbReference type="Gene3D" id="2.40.320.10">
    <property type="entry name" value="Hypothetical Protein Pfu-838710-001"/>
    <property type="match status" value="1"/>
</dbReference>
<evidence type="ECO:0000313" key="3">
    <source>
        <dbReference type="EMBL" id="MFC0627585.1"/>
    </source>
</evidence>
<feature type="domain" description="CHAD" evidence="2">
    <location>
        <begin position="208"/>
        <end position="513"/>
    </location>
</feature>
<dbReference type="Gene3D" id="1.40.20.10">
    <property type="entry name" value="CHAD domain"/>
    <property type="match status" value="1"/>
</dbReference>
<organism evidence="3 4">
    <name type="scientific">Kribbella deserti</name>
    <dbReference type="NCBI Taxonomy" id="1926257"/>
    <lineage>
        <taxon>Bacteria</taxon>
        <taxon>Bacillati</taxon>
        <taxon>Actinomycetota</taxon>
        <taxon>Actinomycetes</taxon>
        <taxon>Propionibacteriales</taxon>
        <taxon>Kribbellaceae</taxon>
        <taxon>Kribbella</taxon>
    </lineage>
</organism>
<gene>
    <name evidence="3" type="ORF">ACFFGN_26165</name>
</gene>
<dbReference type="RefSeq" id="WP_380052527.1">
    <property type="nucleotide sequence ID" value="NZ_JBHLTC010000035.1"/>
</dbReference>
<name>A0ABV6QSG6_9ACTN</name>
<protein>
    <submittedName>
        <fullName evidence="3">CHAD domain-containing protein</fullName>
    </submittedName>
</protein>
<dbReference type="Proteomes" id="UP001589890">
    <property type="component" value="Unassembled WGS sequence"/>
</dbReference>
<comment type="caution">
    <text evidence="3">The sequence shown here is derived from an EMBL/GenBank/DDBJ whole genome shotgun (WGS) entry which is preliminary data.</text>
</comment>
<dbReference type="SMART" id="SM01118">
    <property type="entry name" value="CYTH"/>
    <property type="match status" value="1"/>
</dbReference>
<dbReference type="Pfam" id="PF01928">
    <property type="entry name" value="CYTH"/>
    <property type="match status" value="1"/>
</dbReference>
<dbReference type="EMBL" id="JBHLTC010000035">
    <property type="protein sequence ID" value="MFC0627585.1"/>
    <property type="molecule type" value="Genomic_DNA"/>
</dbReference>
<evidence type="ECO:0000313" key="4">
    <source>
        <dbReference type="Proteomes" id="UP001589890"/>
    </source>
</evidence>
<keyword evidence="4" id="KW-1185">Reference proteome</keyword>
<dbReference type="SMART" id="SM00880">
    <property type="entry name" value="CHAD"/>
    <property type="match status" value="1"/>
</dbReference>
<dbReference type="CDD" id="cd07374">
    <property type="entry name" value="CYTH-like_Pase"/>
    <property type="match status" value="1"/>
</dbReference>
<sequence>MARIEQLEIETKYDVAERVVLPALHELPGVERVAQPVEQDLEAVYFDTAAYDLATAGITLRRRTGGDDAGWHVKFPAETGGRLEVRFPLGEEVPLELVRMVRVYVRDRPLVPAVTLRTHRVVHRLLGADDVVLAELSDDQVNAEIAGSEPNVWREWELELVDGARDLLAAAEPVLREAGAEPAAGPSKLARALGDRVPVRPTWELPAKPTAVDVFRAYAAEQVNAIRRRDPEVRRDQPDAVHKMRVATRRLRSALATYRPVVDRAEGDRIRAELKWLAGQLGGTRDAEVIHERLSAAVAAEPPELVMGRIAGAIDDELRATYKAAHEVSLETLETERYLRLLDDLDVLVAEPPLTEAAAELKPKKSARLLKSLLKHDWKRITKAVDRMRAAEQGATDAAASAPSVEAANAAVEAERHEVRKAAKRLRYAAESVAPVLGETGATGLAKSAERVQEVLGAYQDSVVARQVLRQLAVQVQLDGGNAFTLGRLHALEQTAGEAAVRSFDSVWPLDFPF</sequence>
<reference evidence="3 4" key="1">
    <citation type="submission" date="2024-09" db="EMBL/GenBank/DDBJ databases">
        <authorList>
            <person name="Sun Q."/>
            <person name="Mori K."/>
        </authorList>
    </citation>
    <scope>NUCLEOTIDE SEQUENCE [LARGE SCALE GENOMIC DNA]</scope>
    <source>
        <strain evidence="3 4">CGMCC 1.15906</strain>
    </source>
</reference>
<dbReference type="SUPFAM" id="SSF55154">
    <property type="entry name" value="CYTH-like phosphatases"/>
    <property type="match status" value="1"/>
</dbReference>
<evidence type="ECO:0000259" key="2">
    <source>
        <dbReference type="PROSITE" id="PS51708"/>
    </source>
</evidence>
<dbReference type="Pfam" id="PF05235">
    <property type="entry name" value="CHAD"/>
    <property type="match status" value="1"/>
</dbReference>
<accession>A0ABV6QSG6</accession>
<dbReference type="PROSITE" id="PS51708">
    <property type="entry name" value="CHAD"/>
    <property type="match status" value="1"/>
</dbReference>
<proteinExistence type="predicted"/>
<dbReference type="PROSITE" id="PS51707">
    <property type="entry name" value="CYTH"/>
    <property type="match status" value="1"/>
</dbReference>
<dbReference type="InterPro" id="IPR023577">
    <property type="entry name" value="CYTH_domain"/>
</dbReference>
<evidence type="ECO:0000259" key="1">
    <source>
        <dbReference type="PROSITE" id="PS51707"/>
    </source>
</evidence>
<dbReference type="InterPro" id="IPR033469">
    <property type="entry name" value="CYTH-like_dom_sf"/>
</dbReference>